<dbReference type="SUPFAM" id="SSF53448">
    <property type="entry name" value="Nucleotide-diphospho-sugar transferases"/>
    <property type="match status" value="1"/>
</dbReference>
<comment type="similarity">
    <text evidence="1">Belongs to the glycosyltransferase 2 family.</text>
</comment>
<sequence length="285" mass="31575">MIVPHYDDLQNLSACLDALERQSLNDGKTFEVIVADNCSPIAEHEILEVIAGRGRLVRVEERGAGPARNGGAKLAQGEVLAFTDSDCIPDAAWLQQGVAALANCDVVGGRMEVLVGSEKSKSGAEAFEQVFAFDNEKYVHSHGFTVTANLFCRAATFWDVGAFRTGVSEDVEWCRRATSKGYKLAYCQGALVGHPARRNWDELVRKWRRLDEESFALHRDEGKSGLRWLLRAGMVAFSIFPHAFKLAIAPELRGFGERARAFATLVAIRLWRAIHYVRLAILPKS</sequence>
<evidence type="ECO:0000256" key="1">
    <source>
        <dbReference type="ARBA" id="ARBA00006739"/>
    </source>
</evidence>
<reference evidence="5 6" key="1">
    <citation type="submission" date="2021-08" db="EMBL/GenBank/DDBJ databases">
        <title>Comparative Genomics Analysis of the Genus Qipengyuania Reveals Extensive Genetic Diversity and Metabolic Versatility, Including the Description of Fifteen Novel Species.</title>
        <authorList>
            <person name="Liu Y."/>
        </authorList>
    </citation>
    <scope>NUCLEOTIDE SEQUENCE [LARGE SCALE GENOMIC DNA]</scope>
    <source>
        <strain evidence="5 6">1NDH1</strain>
    </source>
</reference>
<dbReference type="Pfam" id="PF00535">
    <property type="entry name" value="Glycos_transf_2"/>
    <property type="match status" value="1"/>
</dbReference>
<evidence type="ECO:0000256" key="2">
    <source>
        <dbReference type="ARBA" id="ARBA00022676"/>
    </source>
</evidence>
<dbReference type="Proteomes" id="UP000824321">
    <property type="component" value="Chromosome"/>
</dbReference>
<dbReference type="PANTHER" id="PTHR43179:SF12">
    <property type="entry name" value="GALACTOFURANOSYLTRANSFERASE GLFT2"/>
    <property type="match status" value="1"/>
</dbReference>
<accession>A0ABX9A6H3</accession>
<evidence type="ECO:0000256" key="3">
    <source>
        <dbReference type="ARBA" id="ARBA00022679"/>
    </source>
</evidence>
<name>A0ABX9A6H3_9SPHN</name>
<dbReference type="InterPro" id="IPR029044">
    <property type="entry name" value="Nucleotide-diphossugar_trans"/>
</dbReference>
<dbReference type="GO" id="GO:0016757">
    <property type="term" value="F:glycosyltransferase activity"/>
    <property type="evidence" value="ECO:0007669"/>
    <property type="project" value="UniProtKB-KW"/>
</dbReference>
<evidence type="ECO:0000259" key="4">
    <source>
        <dbReference type="Pfam" id="PF00535"/>
    </source>
</evidence>
<keyword evidence="6" id="KW-1185">Reference proteome</keyword>
<keyword evidence="3 5" id="KW-0808">Transferase</keyword>
<feature type="domain" description="Glycosyltransferase 2-like" evidence="4">
    <location>
        <begin position="2"/>
        <end position="123"/>
    </location>
</feature>
<organism evidence="5 6">
    <name type="scientific">Qipengyuania gelatinilytica</name>
    <dbReference type="NCBI Taxonomy" id="2867231"/>
    <lineage>
        <taxon>Bacteria</taxon>
        <taxon>Pseudomonadati</taxon>
        <taxon>Pseudomonadota</taxon>
        <taxon>Alphaproteobacteria</taxon>
        <taxon>Sphingomonadales</taxon>
        <taxon>Erythrobacteraceae</taxon>
        <taxon>Qipengyuania</taxon>
    </lineage>
</organism>
<proteinExistence type="inferred from homology"/>
<dbReference type="EMBL" id="CP081294">
    <property type="protein sequence ID" value="QZD96627.1"/>
    <property type="molecule type" value="Genomic_DNA"/>
</dbReference>
<dbReference type="Gene3D" id="3.90.550.10">
    <property type="entry name" value="Spore Coat Polysaccharide Biosynthesis Protein SpsA, Chain A"/>
    <property type="match status" value="1"/>
</dbReference>
<protein>
    <submittedName>
        <fullName evidence="5">Glycosyltransferase</fullName>
        <ecNumber evidence="5">2.4.-.-</ecNumber>
    </submittedName>
</protein>
<dbReference type="InterPro" id="IPR001173">
    <property type="entry name" value="Glyco_trans_2-like"/>
</dbReference>
<gene>
    <name evidence="5" type="ORF">K3136_13505</name>
</gene>
<keyword evidence="2 5" id="KW-0328">Glycosyltransferase</keyword>
<evidence type="ECO:0000313" key="5">
    <source>
        <dbReference type="EMBL" id="QZD96627.1"/>
    </source>
</evidence>
<evidence type="ECO:0000313" key="6">
    <source>
        <dbReference type="Proteomes" id="UP000824321"/>
    </source>
</evidence>
<dbReference type="EC" id="2.4.-.-" evidence="5"/>
<dbReference type="PANTHER" id="PTHR43179">
    <property type="entry name" value="RHAMNOSYLTRANSFERASE WBBL"/>
    <property type="match status" value="1"/>
</dbReference>